<evidence type="ECO:0000313" key="4">
    <source>
        <dbReference type="Proteomes" id="UP001176940"/>
    </source>
</evidence>
<dbReference type="Proteomes" id="UP001176940">
    <property type="component" value="Unassembled WGS sequence"/>
</dbReference>
<dbReference type="Gene3D" id="2.60.40.10">
    <property type="entry name" value="Immunoglobulins"/>
    <property type="match status" value="1"/>
</dbReference>
<reference evidence="3" key="1">
    <citation type="submission" date="2023-07" db="EMBL/GenBank/DDBJ databases">
        <authorList>
            <person name="Stuckert A."/>
        </authorList>
    </citation>
    <scope>NUCLEOTIDE SEQUENCE</scope>
</reference>
<evidence type="ECO:0000256" key="1">
    <source>
        <dbReference type="ARBA" id="ARBA00023054"/>
    </source>
</evidence>
<dbReference type="PANTHER" id="PTHR24099:SF21">
    <property type="entry name" value="TRIPARTITE MOTIF-CONTAINING PROTEIN 67"/>
    <property type="match status" value="1"/>
</dbReference>
<dbReference type="SUPFAM" id="SSF49265">
    <property type="entry name" value="Fibronectin type III"/>
    <property type="match status" value="1"/>
</dbReference>
<sequence>MSQIMSGFRKEKEKAVPVKHISDALIKRVQSSQEQWVKGALEPKVSSEFELTLDSDPLLQAIHQLDFIQMKLPPVPLLQLEKCCTRNNSVTLAWRMPPFAHNPVEGYILELDDGDGGPFRFFPSS</sequence>
<feature type="domain" description="COS" evidence="2">
    <location>
        <begin position="10"/>
        <end position="68"/>
    </location>
</feature>
<dbReference type="InterPro" id="IPR050617">
    <property type="entry name" value="E3_ligase_FN3/SPRY"/>
</dbReference>
<keyword evidence="1" id="KW-0175">Coiled coil</keyword>
<organism evidence="3 4">
    <name type="scientific">Ranitomeya imitator</name>
    <name type="common">mimic poison frog</name>
    <dbReference type="NCBI Taxonomy" id="111125"/>
    <lineage>
        <taxon>Eukaryota</taxon>
        <taxon>Metazoa</taxon>
        <taxon>Chordata</taxon>
        <taxon>Craniata</taxon>
        <taxon>Vertebrata</taxon>
        <taxon>Euteleostomi</taxon>
        <taxon>Amphibia</taxon>
        <taxon>Batrachia</taxon>
        <taxon>Anura</taxon>
        <taxon>Neobatrachia</taxon>
        <taxon>Hyloidea</taxon>
        <taxon>Dendrobatidae</taxon>
        <taxon>Dendrobatinae</taxon>
        <taxon>Ranitomeya</taxon>
    </lineage>
</organism>
<gene>
    <name evidence="3" type="ORF">RIMI_LOCUS1563959</name>
</gene>
<dbReference type="InterPro" id="IPR013783">
    <property type="entry name" value="Ig-like_fold"/>
</dbReference>
<comment type="caution">
    <text evidence="3">The sequence shown here is derived from an EMBL/GenBank/DDBJ whole genome shotgun (WGS) entry which is preliminary data.</text>
</comment>
<dbReference type="InterPro" id="IPR017903">
    <property type="entry name" value="COS_domain"/>
</dbReference>
<proteinExistence type="predicted"/>
<dbReference type="InterPro" id="IPR036116">
    <property type="entry name" value="FN3_sf"/>
</dbReference>
<evidence type="ECO:0000313" key="3">
    <source>
        <dbReference type="EMBL" id="CAJ0921624.1"/>
    </source>
</evidence>
<dbReference type="PROSITE" id="PS51262">
    <property type="entry name" value="COS"/>
    <property type="match status" value="1"/>
</dbReference>
<protein>
    <recommendedName>
        <fullName evidence="2">COS domain-containing protein</fullName>
    </recommendedName>
</protein>
<name>A0ABN9KS11_9NEOB</name>
<dbReference type="EMBL" id="CAUEEQ010002058">
    <property type="protein sequence ID" value="CAJ0921624.1"/>
    <property type="molecule type" value="Genomic_DNA"/>
</dbReference>
<dbReference type="PANTHER" id="PTHR24099">
    <property type="entry name" value="E3 UBIQUITIN-PROTEIN LIGASE TRIM36-RELATED"/>
    <property type="match status" value="1"/>
</dbReference>
<evidence type="ECO:0000259" key="2">
    <source>
        <dbReference type="PROSITE" id="PS51262"/>
    </source>
</evidence>
<dbReference type="InterPro" id="IPR003961">
    <property type="entry name" value="FN3_dom"/>
</dbReference>
<keyword evidence="4" id="KW-1185">Reference proteome</keyword>
<dbReference type="CDD" id="cd00063">
    <property type="entry name" value="FN3"/>
    <property type="match status" value="1"/>
</dbReference>
<accession>A0ABN9KS11</accession>